<dbReference type="GO" id="GO:1990961">
    <property type="term" value="P:xenobiotic detoxification by transmembrane export across the plasma membrane"/>
    <property type="evidence" value="ECO:0007669"/>
    <property type="project" value="InterPro"/>
</dbReference>
<dbReference type="EMBL" id="NVUS01000005">
    <property type="protein sequence ID" value="PCJ02042.1"/>
    <property type="molecule type" value="Genomic_DNA"/>
</dbReference>
<accession>A0A2A4Z507</accession>
<evidence type="ECO:0000313" key="10">
    <source>
        <dbReference type="EMBL" id="PCJ02042.1"/>
    </source>
</evidence>
<reference evidence="10" key="2">
    <citation type="journal article" date="2018" name="ISME J.">
        <title>A dynamic microbial community with high functional redundancy inhabits the cold, oxic subseafloor aquifer.</title>
        <authorList>
            <person name="Tully B.J."/>
            <person name="Wheat C.G."/>
            <person name="Glazer B.T."/>
            <person name="Huber J.A."/>
        </authorList>
    </citation>
    <scope>NUCLEOTIDE SEQUENCE</scope>
    <source>
        <strain evidence="10">NORP83</strain>
    </source>
</reference>
<dbReference type="GO" id="GO:0005886">
    <property type="term" value="C:plasma membrane"/>
    <property type="evidence" value="ECO:0007669"/>
    <property type="project" value="UniProtKB-SubCell"/>
</dbReference>
<dbReference type="InterPro" id="IPR011701">
    <property type="entry name" value="MFS"/>
</dbReference>
<feature type="transmembrane region" description="Helical" evidence="8">
    <location>
        <begin position="252"/>
        <end position="270"/>
    </location>
</feature>
<dbReference type="PANTHER" id="PTHR23502:SF132">
    <property type="entry name" value="POLYAMINE TRANSPORTER 2-RELATED"/>
    <property type="match status" value="1"/>
</dbReference>
<dbReference type="PANTHER" id="PTHR23502">
    <property type="entry name" value="MAJOR FACILITATOR SUPERFAMILY"/>
    <property type="match status" value="1"/>
</dbReference>
<comment type="subcellular location">
    <subcellularLocation>
        <location evidence="8">Cell inner membrane</location>
        <topology evidence="8">Multi-pass membrane protein</topology>
    </subcellularLocation>
    <subcellularLocation>
        <location evidence="1">Cell membrane</location>
        <topology evidence="1">Multi-pass membrane protein</topology>
    </subcellularLocation>
</comment>
<evidence type="ECO:0000256" key="3">
    <source>
        <dbReference type="ARBA" id="ARBA00022448"/>
    </source>
</evidence>
<keyword evidence="7 8" id="KW-0472">Membrane</keyword>
<evidence type="ECO:0000256" key="4">
    <source>
        <dbReference type="ARBA" id="ARBA00022475"/>
    </source>
</evidence>
<keyword evidence="5 8" id="KW-0812">Transmembrane</keyword>
<feature type="transmembrane region" description="Helical" evidence="8">
    <location>
        <begin position="78"/>
        <end position="97"/>
    </location>
</feature>
<keyword evidence="4" id="KW-1003">Cell membrane</keyword>
<keyword evidence="6 8" id="KW-1133">Transmembrane helix</keyword>
<name>A0A2A4Z507_9PROT</name>
<dbReference type="GO" id="GO:0042910">
    <property type="term" value="F:xenobiotic transmembrane transporter activity"/>
    <property type="evidence" value="ECO:0007669"/>
    <property type="project" value="InterPro"/>
</dbReference>
<dbReference type="InterPro" id="IPR004812">
    <property type="entry name" value="Efflux_drug-R_Bcr/CmlA"/>
</dbReference>
<dbReference type="Gene3D" id="1.20.1720.10">
    <property type="entry name" value="Multidrug resistance protein D"/>
    <property type="match status" value="1"/>
</dbReference>
<keyword evidence="8" id="KW-0997">Cell inner membrane</keyword>
<proteinExistence type="inferred from homology"/>
<evidence type="ECO:0000256" key="2">
    <source>
        <dbReference type="ARBA" id="ARBA00006236"/>
    </source>
</evidence>
<feature type="transmembrane region" description="Helical" evidence="8">
    <location>
        <begin position="7"/>
        <end position="26"/>
    </location>
</feature>
<sequence>MTSKTTAPVWGMTILLAAITSIQPLSTDLYLPSMLSIAAFYETDMAHVQFTLTAFMVGFIVGQIIYGPFTDKYGRKPIMLISLGVYIFGTLICLFAGNIETLVLGRFFQAVGGSGPVIISRAVVRDRHKGAAAGRMLASMGFIMGFVPLIAPVIGGFIETYLGWQAHFYVFLGFGSMLILLVIFFLPETINQKTTAKLTPRGFVKIYDGLFASKVFRFFSARIGFGFGGLFAFITGSSYYMQTRFELTPKQFGFAFASVVVGFMLGALLGGRLTGRVGVYKTIFFGTSLQIVGGISMFLLHNAGVFHVAQIAFPMFLYLLGNGIIMPQSQAGSMAEFPHKAGAASSLSGVVQVSFGAVTGALVGTLIEDYIIILPLVIMLISIANFYPSFRHRNDHLPEES</sequence>
<comment type="caution">
    <text evidence="10">The sequence shown here is derived from an EMBL/GenBank/DDBJ whole genome shotgun (WGS) entry which is preliminary data.</text>
</comment>
<feature type="transmembrane region" description="Helical" evidence="8">
    <location>
        <begin position="370"/>
        <end position="387"/>
    </location>
</feature>
<dbReference type="PROSITE" id="PS50850">
    <property type="entry name" value="MFS"/>
    <property type="match status" value="1"/>
</dbReference>
<evidence type="ECO:0000256" key="6">
    <source>
        <dbReference type="ARBA" id="ARBA00022989"/>
    </source>
</evidence>
<dbReference type="Pfam" id="PF07690">
    <property type="entry name" value="MFS_1"/>
    <property type="match status" value="1"/>
</dbReference>
<dbReference type="NCBIfam" id="TIGR00710">
    <property type="entry name" value="efflux_Bcr_CflA"/>
    <property type="match status" value="1"/>
</dbReference>
<feature type="transmembrane region" description="Helical" evidence="8">
    <location>
        <begin position="306"/>
        <end position="325"/>
    </location>
</feature>
<keyword evidence="3 8" id="KW-0813">Transport</keyword>
<feature type="transmembrane region" description="Helical" evidence="8">
    <location>
        <begin position="46"/>
        <end position="66"/>
    </location>
</feature>
<protein>
    <recommendedName>
        <fullName evidence="8">Bcr/CflA family efflux transporter</fullName>
    </recommendedName>
</protein>
<dbReference type="InterPro" id="IPR036259">
    <property type="entry name" value="MFS_trans_sf"/>
</dbReference>
<feature type="transmembrane region" description="Helical" evidence="8">
    <location>
        <begin position="164"/>
        <end position="186"/>
    </location>
</feature>
<organism evidence="10">
    <name type="scientific">OCS116 cluster bacterium</name>
    <dbReference type="NCBI Taxonomy" id="2030921"/>
    <lineage>
        <taxon>Bacteria</taxon>
        <taxon>Pseudomonadati</taxon>
        <taxon>Pseudomonadota</taxon>
        <taxon>Alphaproteobacteria</taxon>
        <taxon>OCS116 cluster</taxon>
    </lineage>
</organism>
<feature type="transmembrane region" description="Helical" evidence="8">
    <location>
        <begin position="136"/>
        <end position="158"/>
    </location>
</feature>
<comment type="similarity">
    <text evidence="2 8">Belongs to the major facilitator superfamily. Bcr/CmlA family.</text>
</comment>
<dbReference type="CDD" id="cd17320">
    <property type="entry name" value="MFS_MdfA_MDR_like"/>
    <property type="match status" value="1"/>
</dbReference>
<dbReference type="InterPro" id="IPR020846">
    <property type="entry name" value="MFS_dom"/>
</dbReference>
<feature type="transmembrane region" description="Helical" evidence="8">
    <location>
        <begin position="219"/>
        <end position="240"/>
    </location>
</feature>
<gene>
    <name evidence="10" type="ORF">COB13_05455</name>
</gene>
<evidence type="ECO:0000256" key="5">
    <source>
        <dbReference type="ARBA" id="ARBA00022692"/>
    </source>
</evidence>
<evidence type="ECO:0000256" key="8">
    <source>
        <dbReference type="RuleBase" id="RU365088"/>
    </source>
</evidence>
<dbReference type="AlphaFoldDB" id="A0A2A4Z507"/>
<feature type="domain" description="Major facilitator superfamily (MFS) profile" evidence="9">
    <location>
        <begin position="12"/>
        <end position="393"/>
    </location>
</feature>
<feature type="transmembrane region" description="Helical" evidence="8">
    <location>
        <begin position="346"/>
        <end position="364"/>
    </location>
</feature>
<evidence type="ECO:0000256" key="1">
    <source>
        <dbReference type="ARBA" id="ARBA00004651"/>
    </source>
</evidence>
<feature type="transmembrane region" description="Helical" evidence="8">
    <location>
        <begin position="103"/>
        <end position="124"/>
    </location>
</feature>
<dbReference type="SUPFAM" id="SSF103473">
    <property type="entry name" value="MFS general substrate transporter"/>
    <property type="match status" value="1"/>
</dbReference>
<evidence type="ECO:0000256" key="7">
    <source>
        <dbReference type="ARBA" id="ARBA00023136"/>
    </source>
</evidence>
<evidence type="ECO:0000259" key="9">
    <source>
        <dbReference type="PROSITE" id="PS50850"/>
    </source>
</evidence>
<feature type="transmembrane region" description="Helical" evidence="8">
    <location>
        <begin position="282"/>
        <end position="300"/>
    </location>
</feature>
<reference key="1">
    <citation type="submission" date="2017-08" db="EMBL/GenBank/DDBJ databases">
        <title>A dynamic microbial community with high functional redundancy inhabits the cold, oxic subseafloor aquifer.</title>
        <authorList>
            <person name="Tully B.J."/>
            <person name="Wheat C.G."/>
            <person name="Glazer B.T."/>
            <person name="Huber J.A."/>
        </authorList>
    </citation>
    <scope>NUCLEOTIDE SEQUENCE [LARGE SCALE GENOMIC DNA]</scope>
</reference>